<sequence length="110" mass="12603">MSASARMNRLTSHLLATGTALTLERKRTHCFQAKEVFSANHLTVGAITDRKRAHRTVILPLLPEGKLWWNQASKPKRIPQMAPNNNRRLILMQQTQKMFSLKITASWENP</sequence>
<gene>
    <name evidence="1" type="ORF">FGO68_gene7241</name>
</gene>
<keyword evidence="2" id="KW-1185">Reference proteome</keyword>
<reference evidence="1" key="1">
    <citation type="submission" date="2019-06" db="EMBL/GenBank/DDBJ databases">
        <authorList>
            <person name="Zheng W."/>
        </authorList>
    </citation>
    <scope>NUCLEOTIDE SEQUENCE</scope>
    <source>
        <strain evidence="1">QDHG01</strain>
    </source>
</reference>
<proteinExistence type="predicted"/>
<dbReference type="EMBL" id="RRYP01002427">
    <property type="protein sequence ID" value="TNV84781.1"/>
    <property type="molecule type" value="Genomic_DNA"/>
</dbReference>
<protein>
    <submittedName>
        <fullName evidence="1">Uncharacterized protein</fullName>
    </submittedName>
</protein>
<organism evidence="1 2">
    <name type="scientific">Halteria grandinella</name>
    <dbReference type="NCBI Taxonomy" id="5974"/>
    <lineage>
        <taxon>Eukaryota</taxon>
        <taxon>Sar</taxon>
        <taxon>Alveolata</taxon>
        <taxon>Ciliophora</taxon>
        <taxon>Intramacronucleata</taxon>
        <taxon>Spirotrichea</taxon>
        <taxon>Stichotrichia</taxon>
        <taxon>Sporadotrichida</taxon>
        <taxon>Halteriidae</taxon>
        <taxon>Halteria</taxon>
    </lineage>
</organism>
<evidence type="ECO:0000313" key="2">
    <source>
        <dbReference type="Proteomes" id="UP000785679"/>
    </source>
</evidence>
<dbReference type="Proteomes" id="UP000785679">
    <property type="component" value="Unassembled WGS sequence"/>
</dbReference>
<evidence type="ECO:0000313" key="1">
    <source>
        <dbReference type="EMBL" id="TNV84781.1"/>
    </source>
</evidence>
<name>A0A8J8NZT1_HALGN</name>
<dbReference type="AlphaFoldDB" id="A0A8J8NZT1"/>
<comment type="caution">
    <text evidence="1">The sequence shown here is derived from an EMBL/GenBank/DDBJ whole genome shotgun (WGS) entry which is preliminary data.</text>
</comment>
<accession>A0A8J8NZT1</accession>